<reference evidence="1 2" key="1">
    <citation type="journal article" date="2023" name="Sci. Data">
        <title>Genome assembly of the Korean intertidal mud-creeper Batillaria attramentaria.</title>
        <authorList>
            <person name="Patra A.K."/>
            <person name="Ho P.T."/>
            <person name="Jun S."/>
            <person name="Lee S.J."/>
            <person name="Kim Y."/>
            <person name="Won Y.J."/>
        </authorList>
    </citation>
    <scope>NUCLEOTIDE SEQUENCE [LARGE SCALE GENOMIC DNA]</scope>
    <source>
        <strain evidence="1">Wonlab-2016</strain>
    </source>
</reference>
<dbReference type="Proteomes" id="UP001519460">
    <property type="component" value="Unassembled WGS sequence"/>
</dbReference>
<evidence type="ECO:0000313" key="2">
    <source>
        <dbReference type="Proteomes" id="UP001519460"/>
    </source>
</evidence>
<name>A0ABD0LBV5_9CAEN</name>
<dbReference type="AlphaFoldDB" id="A0ABD0LBV5"/>
<dbReference type="EMBL" id="JACVVK020000063">
    <property type="protein sequence ID" value="KAK7496883.1"/>
    <property type="molecule type" value="Genomic_DNA"/>
</dbReference>
<sequence>MCLGLAFICLIVIYRPLQKCQRNSFEGCCFSCPQAKTQDHVAVCVVYGEGLVNIVFAFHFGLRATSKPRALPLFMRAWVFTSLDRSEVN</sequence>
<keyword evidence="2" id="KW-1185">Reference proteome</keyword>
<evidence type="ECO:0000313" key="1">
    <source>
        <dbReference type="EMBL" id="KAK7496883.1"/>
    </source>
</evidence>
<organism evidence="1 2">
    <name type="scientific">Batillaria attramentaria</name>
    <dbReference type="NCBI Taxonomy" id="370345"/>
    <lineage>
        <taxon>Eukaryota</taxon>
        <taxon>Metazoa</taxon>
        <taxon>Spiralia</taxon>
        <taxon>Lophotrochozoa</taxon>
        <taxon>Mollusca</taxon>
        <taxon>Gastropoda</taxon>
        <taxon>Caenogastropoda</taxon>
        <taxon>Sorbeoconcha</taxon>
        <taxon>Cerithioidea</taxon>
        <taxon>Batillariidae</taxon>
        <taxon>Batillaria</taxon>
    </lineage>
</organism>
<gene>
    <name evidence="1" type="ORF">BaRGS_00011863</name>
</gene>
<accession>A0ABD0LBV5</accession>
<comment type="caution">
    <text evidence="1">The sequence shown here is derived from an EMBL/GenBank/DDBJ whole genome shotgun (WGS) entry which is preliminary data.</text>
</comment>
<protein>
    <recommendedName>
        <fullName evidence="3">Secreted protein</fullName>
    </recommendedName>
</protein>
<evidence type="ECO:0008006" key="3">
    <source>
        <dbReference type="Google" id="ProtNLM"/>
    </source>
</evidence>
<proteinExistence type="predicted"/>